<reference evidence="3 4" key="1">
    <citation type="journal article" date="2021" name="Elife">
        <title>Chloroplast acquisition without the gene transfer in kleptoplastic sea slugs, Plakobranchus ocellatus.</title>
        <authorList>
            <person name="Maeda T."/>
            <person name="Takahashi S."/>
            <person name="Yoshida T."/>
            <person name="Shimamura S."/>
            <person name="Takaki Y."/>
            <person name="Nagai Y."/>
            <person name="Toyoda A."/>
            <person name="Suzuki Y."/>
            <person name="Arimoto A."/>
            <person name="Ishii H."/>
            <person name="Satoh N."/>
            <person name="Nishiyama T."/>
            <person name="Hasebe M."/>
            <person name="Maruyama T."/>
            <person name="Minagawa J."/>
            <person name="Obokata J."/>
            <person name="Shigenobu S."/>
        </authorList>
    </citation>
    <scope>NUCLEOTIDE SEQUENCE [LARGE SCALE GENOMIC DNA]</scope>
</reference>
<dbReference type="GO" id="GO:0008270">
    <property type="term" value="F:zinc ion binding"/>
    <property type="evidence" value="ECO:0007669"/>
    <property type="project" value="UniProtKB-KW"/>
</dbReference>
<organism evidence="3 4">
    <name type="scientific">Elysia marginata</name>
    <dbReference type="NCBI Taxonomy" id="1093978"/>
    <lineage>
        <taxon>Eukaryota</taxon>
        <taxon>Metazoa</taxon>
        <taxon>Spiralia</taxon>
        <taxon>Lophotrochozoa</taxon>
        <taxon>Mollusca</taxon>
        <taxon>Gastropoda</taxon>
        <taxon>Heterobranchia</taxon>
        <taxon>Euthyneura</taxon>
        <taxon>Panpulmonata</taxon>
        <taxon>Sacoglossa</taxon>
        <taxon>Placobranchoidea</taxon>
        <taxon>Plakobranchidae</taxon>
        <taxon>Elysia</taxon>
    </lineage>
</organism>
<protein>
    <submittedName>
        <fullName evidence="3">Muscleblind-like protein 2</fullName>
    </submittedName>
</protein>
<dbReference type="Proteomes" id="UP000762676">
    <property type="component" value="Unassembled WGS sequence"/>
</dbReference>
<keyword evidence="1" id="KW-0862">Zinc</keyword>
<sequence>MPGMVPAYKRIAVGDIKGGIPVYQTNPVMSPLQHPSLMQLQQQPSYIPMSYTPAYMYPSATDALSQQPLTTSQISPQLAVLPPTRLPVATTQRSCAAAAATEATSATATTPTSAAAAGEGGNRSYLLSTSAAALPTSAHSEIWGSSLKTITASNATMTPGYYHHLLQQQQQQNRLTSVAGLGLYAAPLPTATATASSQVDASASKAAPPALPNNACYVEYFGNNKQLRDTLPTCQDFSAGLCKSPYCKKVHLTEDFVEVSNGSVTVCRDFATRRTCKRSRCKFYHIPVDLPPS</sequence>
<gene>
    <name evidence="3" type="ORF">ElyMa_004870600</name>
</gene>
<accession>A0AAV4IWN0</accession>
<feature type="zinc finger region" description="C3H1-type" evidence="1">
    <location>
        <begin position="261"/>
        <end position="288"/>
    </location>
</feature>
<comment type="caution">
    <text evidence="3">The sequence shown here is derived from an EMBL/GenBank/DDBJ whole genome shotgun (WGS) entry which is preliminary data.</text>
</comment>
<dbReference type="AlphaFoldDB" id="A0AAV4IWN0"/>
<evidence type="ECO:0000313" key="3">
    <source>
        <dbReference type="EMBL" id="GFS12906.1"/>
    </source>
</evidence>
<keyword evidence="1" id="KW-0863">Zinc-finger</keyword>
<dbReference type="Gene3D" id="3.30.1370.210">
    <property type="match status" value="1"/>
</dbReference>
<evidence type="ECO:0000259" key="2">
    <source>
        <dbReference type="PROSITE" id="PS50103"/>
    </source>
</evidence>
<feature type="domain" description="C3H1-type" evidence="2">
    <location>
        <begin position="261"/>
        <end position="288"/>
    </location>
</feature>
<dbReference type="SMART" id="SM00356">
    <property type="entry name" value="ZnF_C3H1"/>
    <property type="match status" value="2"/>
</dbReference>
<name>A0AAV4IWN0_9GAST</name>
<keyword evidence="1" id="KW-0479">Metal-binding</keyword>
<proteinExistence type="predicted"/>
<dbReference type="PROSITE" id="PS50103">
    <property type="entry name" value="ZF_C3H1"/>
    <property type="match status" value="1"/>
</dbReference>
<evidence type="ECO:0000313" key="4">
    <source>
        <dbReference type="Proteomes" id="UP000762676"/>
    </source>
</evidence>
<keyword evidence="4" id="KW-1185">Reference proteome</keyword>
<dbReference type="InterPro" id="IPR000571">
    <property type="entry name" value="Znf_CCCH"/>
</dbReference>
<evidence type="ECO:0000256" key="1">
    <source>
        <dbReference type="PROSITE-ProRule" id="PRU00723"/>
    </source>
</evidence>
<dbReference type="EMBL" id="BMAT01009742">
    <property type="protein sequence ID" value="GFS12906.1"/>
    <property type="molecule type" value="Genomic_DNA"/>
</dbReference>